<proteinExistence type="inferred from homology"/>
<evidence type="ECO:0000256" key="10">
    <source>
        <dbReference type="ARBA" id="ARBA00038489"/>
    </source>
</evidence>
<comment type="similarity">
    <text evidence="10">Belongs to the peroxiredoxin family. BCP/PrxQ subfamily.</text>
</comment>
<comment type="catalytic activity">
    <reaction evidence="12">
        <text>a hydroperoxide + [thioredoxin]-dithiol = an alcohol + [thioredoxin]-disulfide + H2O</text>
        <dbReference type="Rhea" id="RHEA:62620"/>
        <dbReference type="Rhea" id="RHEA-COMP:10698"/>
        <dbReference type="Rhea" id="RHEA-COMP:10700"/>
        <dbReference type="ChEBI" id="CHEBI:15377"/>
        <dbReference type="ChEBI" id="CHEBI:29950"/>
        <dbReference type="ChEBI" id="CHEBI:30879"/>
        <dbReference type="ChEBI" id="CHEBI:35924"/>
        <dbReference type="ChEBI" id="CHEBI:50058"/>
        <dbReference type="EC" id="1.11.1.24"/>
    </reaction>
</comment>
<organism evidence="14 15">
    <name type="scientific">Pontibacter ruber</name>
    <dbReference type="NCBI Taxonomy" id="1343895"/>
    <lineage>
        <taxon>Bacteria</taxon>
        <taxon>Pseudomonadati</taxon>
        <taxon>Bacteroidota</taxon>
        <taxon>Cytophagia</taxon>
        <taxon>Cytophagales</taxon>
        <taxon>Hymenobacteraceae</taxon>
        <taxon>Pontibacter</taxon>
    </lineage>
</organism>
<dbReference type="PIRSF" id="PIRSF000239">
    <property type="entry name" value="AHPC"/>
    <property type="match status" value="1"/>
</dbReference>
<dbReference type="InterPro" id="IPR000866">
    <property type="entry name" value="AhpC/TSA"/>
</dbReference>
<evidence type="ECO:0000256" key="11">
    <source>
        <dbReference type="ARBA" id="ARBA00042639"/>
    </source>
</evidence>
<comment type="subunit">
    <text evidence="2">Monomer.</text>
</comment>
<evidence type="ECO:0000256" key="2">
    <source>
        <dbReference type="ARBA" id="ARBA00011245"/>
    </source>
</evidence>
<evidence type="ECO:0000313" key="14">
    <source>
        <dbReference type="EMBL" id="MFD2247236.1"/>
    </source>
</evidence>
<keyword evidence="4 14" id="KW-0575">Peroxidase</keyword>
<evidence type="ECO:0000256" key="12">
    <source>
        <dbReference type="ARBA" id="ARBA00049091"/>
    </source>
</evidence>
<sequence length="151" mass="17254">MELKAGDKAPEFEGKDQNGHTVRLSDYAGKKVILYFYPKDNTSGCTAQACNLRDNYSDLLKDGYEVIGVSIDSEKSHQNFIGKYNLPFTLIADTDKKIVEQYGVWQEKSMYGRKYMGTMRYTFVIDENGMIQDIITKVKTADHTNQILSKR</sequence>
<evidence type="ECO:0000256" key="9">
    <source>
        <dbReference type="ARBA" id="ARBA00032824"/>
    </source>
</evidence>
<dbReference type="NCBIfam" id="NF006960">
    <property type="entry name" value="PRK09437.1"/>
    <property type="match status" value="1"/>
</dbReference>
<dbReference type="Pfam" id="PF00578">
    <property type="entry name" value="AhpC-TSA"/>
    <property type="match status" value="1"/>
</dbReference>
<dbReference type="InterPro" id="IPR050924">
    <property type="entry name" value="Peroxiredoxin_BCP/PrxQ"/>
</dbReference>
<keyword evidence="8" id="KW-0676">Redox-active center</keyword>
<gene>
    <name evidence="14" type="primary">bcp</name>
    <name evidence="14" type="ORF">ACFSKP_13290</name>
</gene>
<evidence type="ECO:0000256" key="6">
    <source>
        <dbReference type="ARBA" id="ARBA00023002"/>
    </source>
</evidence>
<evidence type="ECO:0000256" key="8">
    <source>
        <dbReference type="ARBA" id="ARBA00023284"/>
    </source>
</evidence>
<evidence type="ECO:0000256" key="1">
    <source>
        <dbReference type="ARBA" id="ARBA00003330"/>
    </source>
</evidence>
<evidence type="ECO:0000256" key="4">
    <source>
        <dbReference type="ARBA" id="ARBA00022559"/>
    </source>
</evidence>
<keyword evidence="6 14" id="KW-0560">Oxidoreductase</keyword>
<dbReference type="PROSITE" id="PS51352">
    <property type="entry name" value="THIOREDOXIN_2"/>
    <property type="match status" value="1"/>
</dbReference>
<dbReference type="RefSeq" id="WP_250430172.1">
    <property type="nucleotide sequence ID" value="NZ_JALPRR010000003.1"/>
</dbReference>
<dbReference type="EMBL" id="JBHUIM010000002">
    <property type="protein sequence ID" value="MFD2247236.1"/>
    <property type="molecule type" value="Genomic_DNA"/>
</dbReference>
<dbReference type="Gene3D" id="3.40.30.10">
    <property type="entry name" value="Glutaredoxin"/>
    <property type="match status" value="1"/>
</dbReference>
<evidence type="ECO:0000259" key="13">
    <source>
        <dbReference type="PROSITE" id="PS51352"/>
    </source>
</evidence>
<dbReference type="PANTHER" id="PTHR42801">
    <property type="entry name" value="THIOREDOXIN-DEPENDENT PEROXIDE REDUCTASE"/>
    <property type="match status" value="1"/>
</dbReference>
<protein>
    <recommendedName>
        <fullName evidence="3">thioredoxin-dependent peroxiredoxin</fullName>
        <ecNumber evidence="3">1.11.1.24</ecNumber>
    </recommendedName>
    <alternativeName>
        <fullName evidence="9">Thioredoxin peroxidase</fullName>
    </alternativeName>
    <alternativeName>
        <fullName evidence="11">Thioredoxin-dependent peroxiredoxin Bcp</fullName>
    </alternativeName>
</protein>
<dbReference type="InterPro" id="IPR024706">
    <property type="entry name" value="Peroxiredoxin_AhpC-typ"/>
</dbReference>
<dbReference type="PANTHER" id="PTHR42801:SF4">
    <property type="entry name" value="AHPC_TSA FAMILY PROTEIN"/>
    <property type="match status" value="1"/>
</dbReference>
<feature type="domain" description="Thioredoxin" evidence="13">
    <location>
        <begin position="3"/>
        <end position="151"/>
    </location>
</feature>
<dbReference type="InterPro" id="IPR036249">
    <property type="entry name" value="Thioredoxin-like_sf"/>
</dbReference>
<keyword evidence="7" id="KW-1015">Disulfide bond</keyword>
<dbReference type="EC" id="1.11.1.24" evidence="3"/>
<dbReference type="InterPro" id="IPR013766">
    <property type="entry name" value="Thioredoxin_domain"/>
</dbReference>
<evidence type="ECO:0000256" key="7">
    <source>
        <dbReference type="ARBA" id="ARBA00023157"/>
    </source>
</evidence>
<comment type="caution">
    <text evidence="14">The sequence shown here is derived from an EMBL/GenBank/DDBJ whole genome shotgun (WGS) entry which is preliminary data.</text>
</comment>
<accession>A0ABW5CXU8</accession>
<dbReference type="GO" id="GO:0140824">
    <property type="term" value="F:thioredoxin-dependent peroxiredoxin activity"/>
    <property type="evidence" value="ECO:0007669"/>
    <property type="project" value="UniProtKB-EC"/>
</dbReference>
<dbReference type="SUPFAM" id="SSF52833">
    <property type="entry name" value="Thioredoxin-like"/>
    <property type="match status" value="1"/>
</dbReference>
<evidence type="ECO:0000313" key="15">
    <source>
        <dbReference type="Proteomes" id="UP001597374"/>
    </source>
</evidence>
<evidence type="ECO:0000256" key="3">
    <source>
        <dbReference type="ARBA" id="ARBA00013017"/>
    </source>
</evidence>
<comment type="function">
    <text evidence="1">Thiol-specific peroxidase that catalyzes the reduction of hydrogen peroxide and organic hydroperoxides to water and alcohols, respectively. Plays a role in cell protection against oxidative stress by detoxifying peroxides and as sensor of hydrogen peroxide-mediated signaling events.</text>
</comment>
<evidence type="ECO:0000256" key="5">
    <source>
        <dbReference type="ARBA" id="ARBA00022862"/>
    </source>
</evidence>
<keyword evidence="5" id="KW-0049">Antioxidant</keyword>
<dbReference type="Proteomes" id="UP001597374">
    <property type="component" value="Unassembled WGS sequence"/>
</dbReference>
<name>A0ABW5CXU8_9BACT</name>
<keyword evidence="15" id="KW-1185">Reference proteome</keyword>
<dbReference type="CDD" id="cd03017">
    <property type="entry name" value="PRX_BCP"/>
    <property type="match status" value="1"/>
</dbReference>
<reference evidence="15" key="1">
    <citation type="journal article" date="2019" name="Int. J. Syst. Evol. Microbiol.">
        <title>The Global Catalogue of Microorganisms (GCM) 10K type strain sequencing project: providing services to taxonomists for standard genome sequencing and annotation.</title>
        <authorList>
            <consortium name="The Broad Institute Genomics Platform"/>
            <consortium name="The Broad Institute Genome Sequencing Center for Infectious Disease"/>
            <person name="Wu L."/>
            <person name="Ma J."/>
        </authorList>
    </citation>
    <scope>NUCLEOTIDE SEQUENCE [LARGE SCALE GENOMIC DNA]</scope>
    <source>
        <strain evidence="15">CGMCC 4.1782</strain>
    </source>
</reference>